<feature type="non-terminal residue" evidence="1">
    <location>
        <position position="14"/>
    </location>
</feature>
<name>A0AAE1DUM0_9GAST</name>
<gene>
    <name evidence="1" type="ORF">RRG08_012835</name>
</gene>
<sequence length="14" mass="1554">VKEPQQTSPQTTPL</sequence>
<proteinExistence type="predicted"/>
<keyword evidence="2" id="KW-1185">Reference proteome</keyword>
<organism evidence="1 2">
    <name type="scientific">Elysia crispata</name>
    <name type="common">lettuce slug</name>
    <dbReference type="NCBI Taxonomy" id="231223"/>
    <lineage>
        <taxon>Eukaryota</taxon>
        <taxon>Metazoa</taxon>
        <taxon>Spiralia</taxon>
        <taxon>Lophotrochozoa</taxon>
        <taxon>Mollusca</taxon>
        <taxon>Gastropoda</taxon>
        <taxon>Heterobranchia</taxon>
        <taxon>Euthyneura</taxon>
        <taxon>Panpulmonata</taxon>
        <taxon>Sacoglossa</taxon>
        <taxon>Placobranchoidea</taxon>
        <taxon>Plakobranchidae</taxon>
        <taxon>Elysia</taxon>
    </lineage>
</organism>
<dbReference type="EMBL" id="JAWDGP010002471">
    <property type="protein sequence ID" value="KAK3782940.1"/>
    <property type="molecule type" value="Genomic_DNA"/>
</dbReference>
<comment type="caution">
    <text evidence="1">The sequence shown here is derived from an EMBL/GenBank/DDBJ whole genome shotgun (WGS) entry which is preliminary data.</text>
</comment>
<accession>A0AAE1DUM0</accession>
<reference evidence="1" key="1">
    <citation type="journal article" date="2023" name="G3 (Bethesda)">
        <title>A reference genome for the long-term kleptoplast-retaining sea slug Elysia crispata morphotype clarki.</title>
        <authorList>
            <person name="Eastman K.E."/>
            <person name="Pendleton A.L."/>
            <person name="Shaikh M.A."/>
            <person name="Suttiyut T."/>
            <person name="Ogas R."/>
            <person name="Tomko P."/>
            <person name="Gavelis G."/>
            <person name="Widhalm J.R."/>
            <person name="Wisecaver J.H."/>
        </authorList>
    </citation>
    <scope>NUCLEOTIDE SEQUENCE</scope>
    <source>
        <strain evidence="1">ECLA1</strain>
    </source>
</reference>
<dbReference type="Proteomes" id="UP001283361">
    <property type="component" value="Unassembled WGS sequence"/>
</dbReference>
<evidence type="ECO:0000313" key="1">
    <source>
        <dbReference type="EMBL" id="KAK3782940.1"/>
    </source>
</evidence>
<evidence type="ECO:0000313" key="2">
    <source>
        <dbReference type="Proteomes" id="UP001283361"/>
    </source>
</evidence>
<protein>
    <submittedName>
        <fullName evidence="1">Uncharacterized protein</fullName>
    </submittedName>
</protein>